<dbReference type="EMBL" id="JAKWBI020000200">
    <property type="protein sequence ID" value="KAJ2899338.1"/>
    <property type="molecule type" value="Genomic_DNA"/>
</dbReference>
<proteinExistence type="predicted"/>
<evidence type="ECO:0000313" key="1">
    <source>
        <dbReference type="EMBL" id="KAJ2899338.1"/>
    </source>
</evidence>
<organism evidence="1 2">
    <name type="scientific">Zalerion maritima</name>
    <dbReference type="NCBI Taxonomy" id="339359"/>
    <lineage>
        <taxon>Eukaryota</taxon>
        <taxon>Fungi</taxon>
        <taxon>Dikarya</taxon>
        <taxon>Ascomycota</taxon>
        <taxon>Pezizomycotina</taxon>
        <taxon>Sordariomycetes</taxon>
        <taxon>Lulworthiomycetidae</taxon>
        <taxon>Lulworthiales</taxon>
        <taxon>Lulworthiaceae</taxon>
        <taxon>Zalerion</taxon>
    </lineage>
</organism>
<dbReference type="Proteomes" id="UP001201980">
    <property type="component" value="Unassembled WGS sequence"/>
</dbReference>
<accession>A0AAD5RUN2</accession>
<gene>
    <name evidence="1" type="ORF">MKZ38_003267</name>
</gene>
<protein>
    <submittedName>
        <fullName evidence="1">Uncharacterized protein</fullName>
    </submittedName>
</protein>
<reference evidence="1" key="1">
    <citation type="submission" date="2022-07" db="EMBL/GenBank/DDBJ databases">
        <title>Draft genome sequence of Zalerion maritima ATCC 34329, a (micro)plastics degrading marine fungus.</title>
        <authorList>
            <person name="Paco A."/>
            <person name="Goncalves M.F.M."/>
            <person name="Rocha-Santos T.A.P."/>
            <person name="Alves A."/>
        </authorList>
    </citation>
    <scope>NUCLEOTIDE SEQUENCE</scope>
    <source>
        <strain evidence="1">ATCC 34329</strain>
    </source>
</reference>
<comment type="caution">
    <text evidence="1">The sequence shown here is derived from an EMBL/GenBank/DDBJ whole genome shotgun (WGS) entry which is preliminary data.</text>
</comment>
<sequence>MNRTNLWFGVQRSSNTPLDILPWRTWSMMWCLFGYSAPLDYYQLNEEDEVEVRLASLEKDCLIPKNTFIPNLFDEN</sequence>
<name>A0AAD5RUN2_9PEZI</name>
<dbReference type="AlphaFoldDB" id="A0AAD5RUN2"/>
<evidence type="ECO:0000313" key="2">
    <source>
        <dbReference type="Proteomes" id="UP001201980"/>
    </source>
</evidence>
<keyword evidence="2" id="KW-1185">Reference proteome</keyword>